<dbReference type="InterPro" id="IPR049492">
    <property type="entry name" value="BD-FAE-like_dom"/>
</dbReference>
<evidence type="ECO:0000256" key="1">
    <source>
        <dbReference type="ARBA" id="ARBA00022801"/>
    </source>
</evidence>
<dbReference type="Proteomes" id="UP000316778">
    <property type="component" value="Unassembled WGS sequence"/>
</dbReference>
<reference evidence="3 4" key="1">
    <citation type="journal article" date="2013" name="Stand. Genomic Sci.">
        <title>Genomic Encyclopedia of Type Strains, Phase I: The one thousand microbial genomes (KMG-I) project.</title>
        <authorList>
            <person name="Kyrpides N.C."/>
            <person name="Woyke T."/>
            <person name="Eisen J.A."/>
            <person name="Garrity G."/>
            <person name="Lilburn T.G."/>
            <person name="Beck B.J."/>
            <person name="Whitman W.B."/>
            <person name="Hugenholtz P."/>
            <person name="Klenk H.P."/>
        </authorList>
    </citation>
    <scope>NUCLEOTIDE SEQUENCE [LARGE SCALE GENOMIC DNA]</scope>
    <source>
        <strain evidence="3 4">DSM 13484</strain>
    </source>
</reference>
<dbReference type="InterPro" id="IPR050300">
    <property type="entry name" value="GDXG_lipolytic_enzyme"/>
</dbReference>
<keyword evidence="1" id="KW-0378">Hydrolase</keyword>
<dbReference type="InterPro" id="IPR029058">
    <property type="entry name" value="AB_hydrolase_fold"/>
</dbReference>
<organism evidence="3 4">
    <name type="scientific">Chitinophaga japonensis</name>
    <name type="common">Flexibacter japonensis</name>
    <dbReference type="NCBI Taxonomy" id="104662"/>
    <lineage>
        <taxon>Bacteria</taxon>
        <taxon>Pseudomonadati</taxon>
        <taxon>Bacteroidota</taxon>
        <taxon>Chitinophagia</taxon>
        <taxon>Chitinophagales</taxon>
        <taxon>Chitinophagaceae</taxon>
        <taxon>Chitinophaga</taxon>
    </lineage>
</organism>
<feature type="domain" description="BD-FAE-like" evidence="2">
    <location>
        <begin position="64"/>
        <end position="260"/>
    </location>
</feature>
<comment type="caution">
    <text evidence="3">The sequence shown here is derived from an EMBL/GenBank/DDBJ whole genome shotgun (WGS) entry which is preliminary data.</text>
</comment>
<dbReference type="OrthoDB" id="9777975at2"/>
<evidence type="ECO:0000313" key="4">
    <source>
        <dbReference type="Proteomes" id="UP000316778"/>
    </source>
</evidence>
<dbReference type="EMBL" id="VLLG01000002">
    <property type="protein sequence ID" value="TWI90803.1"/>
    <property type="molecule type" value="Genomic_DNA"/>
</dbReference>
<dbReference type="RefSeq" id="WP_145709990.1">
    <property type="nucleotide sequence ID" value="NZ_BAAAFY010000001.1"/>
</dbReference>
<dbReference type="Pfam" id="PF20434">
    <property type="entry name" value="BD-FAE"/>
    <property type="match status" value="1"/>
</dbReference>
<accession>A0A562TBM4</accession>
<protein>
    <submittedName>
        <fullName evidence="3">Acetyl esterase/lipase</fullName>
    </submittedName>
</protein>
<dbReference type="AlphaFoldDB" id="A0A562TBM4"/>
<name>A0A562TBM4_CHIJA</name>
<dbReference type="PANTHER" id="PTHR48081">
    <property type="entry name" value="AB HYDROLASE SUPERFAMILY PROTEIN C4A8.06C"/>
    <property type="match status" value="1"/>
</dbReference>
<keyword evidence="4" id="KW-1185">Reference proteome</keyword>
<evidence type="ECO:0000259" key="2">
    <source>
        <dbReference type="Pfam" id="PF20434"/>
    </source>
</evidence>
<dbReference type="Gene3D" id="3.40.50.1820">
    <property type="entry name" value="alpha/beta hydrolase"/>
    <property type="match status" value="1"/>
</dbReference>
<proteinExistence type="predicted"/>
<dbReference type="SUPFAM" id="SSF53474">
    <property type="entry name" value="alpha/beta-Hydrolases"/>
    <property type="match status" value="1"/>
</dbReference>
<dbReference type="GO" id="GO:0016787">
    <property type="term" value="F:hydrolase activity"/>
    <property type="evidence" value="ECO:0007669"/>
    <property type="project" value="UniProtKB-KW"/>
</dbReference>
<gene>
    <name evidence="3" type="ORF">LX66_0163</name>
</gene>
<sequence length="301" mass="32449">MKYAVPFRRAGSLWLLSGIALMGLLMNTGCSESNSVTDLEPQLPADSTIIIKDEAYGDDPEQRMDIYLPAGRTTAATRSIVFIHGGAWTGGDKDEFSGIIDSLMRQGAAYACFSINYRLADIGKNQYPAAAEDVQRALQYIQQQQQRFQVSPAIALLGTSAGAHLAALQAYKHNEGGNIKAVACLYGVYDLAALFTQTTPAIQLILTNFMGGIPLQEPEAYQEASPVNYVTTQGAPAFVMYGTQDSIAPVEQPQQFLQKLEAEGVVHTSVSYESGHGIPPAFAADAWSRTFAFIDAHLGAE</sequence>
<evidence type="ECO:0000313" key="3">
    <source>
        <dbReference type="EMBL" id="TWI90803.1"/>
    </source>
</evidence>